<name>A0A9P9E5W7_9PLEO</name>
<comment type="caution">
    <text evidence="3">The sequence shown here is derived from an EMBL/GenBank/DDBJ whole genome shotgun (WGS) entry which is preliminary data.</text>
</comment>
<proteinExistence type="predicted"/>
<dbReference type="InterPro" id="IPR000387">
    <property type="entry name" value="Tyr_Pase_dom"/>
</dbReference>
<dbReference type="AlphaFoldDB" id="A0A9P9E5W7"/>
<dbReference type="PANTHER" id="PTHR31126:SF1">
    <property type="entry name" value="TYROSINE SPECIFIC PROTEIN PHOSPHATASES DOMAIN-CONTAINING PROTEIN"/>
    <property type="match status" value="1"/>
</dbReference>
<evidence type="ECO:0000256" key="1">
    <source>
        <dbReference type="SAM" id="MobiDB-lite"/>
    </source>
</evidence>
<dbReference type="SUPFAM" id="SSF52799">
    <property type="entry name" value="(Phosphotyrosine protein) phosphatases II"/>
    <property type="match status" value="1"/>
</dbReference>
<feature type="region of interest" description="Disordered" evidence="1">
    <location>
        <begin position="1"/>
        <end position="20"/>
    </location>
</feature>
<reference evidence="3" key="1">
    <citation type="journal article" date="2021" name="Nat. Commun.">
        <title>Genetic determinants of endophytism in the Arabidopsis root mycobiome.</title>
        <authorList>
            <person name="Mesny F."/>
            <person name="Miyauchi S."/>
            <person name="Thiergart T."/>
            <person name="Pickel B."/>
            <person name="Atanasova L."/>
            <person name="Karlsson M."/>
            <person name="Huettel B."/>
            <person name="Barry K.W."/>
            <person name="Haridas S."/>
            <person name="Chen C."/>
            <person name="Bauer D."/>
            <person name="Andreopoulos W."/>
            <person name="Pangilinan J."/>
            <person name="LaButti K."/>
            <person name="Riley R."/>
            <person name="Lipzen A."/>
            <person name="Clum A."/>
            <person name="Drula E."/>
            <person name="Henrissat B."/>
            <person name="Kohler A."/>
            <person name="Grigoriev I.V."/>
            <person name="Martin F.M."/>
            <person name="Hacquard S."/>
        </authorList>
    </citation>
    <scope>NUCLEOTIDE SEQUENCE</scope>
    <source>
        <strain evidence="3">MPI-CAGE-CH-0243</strain>
    </source>
</reference>
<dbReference type="GO" id="GO:0004721">
    <property type="term" value="F:phosphoprotein phosphatase activity"/>
    <property type="evidence" value="ECO:0007669"/>
    <property type="project" value="InterPro"/>
</dbReference>
<evidence type="ECO:0000259" key="2">
    <source>
        <dbReference type="PROSITE" id="PS50056"/>
    </source>
</evidence>
<evidence type="ECO:0000313" key="3">
    <source>
        <dbReference type="EMBL" id="KAH7130526.1"/>
    </source>
</evidence>
<evidence type="ECO:0000313" key="4">
    <source>
        <dbReference type="Proteomes" id="UP000700596"/>
    </source>
</evidence>
<dbReference type="PROSITE" id="PS50056">
    <property type="entry name" value="TYR_PHOSPHATASE_2"/>
    <property type="match status" value="1"/>
</dbReference>
<sequence>MHSFKPAKESPSALTVERPSHPSFPPFHIVPGVSNFRDIGGWPTRKGHVRTGVLFRGSDTNRIKDEGIAKLHQLNIKTEFDLRSKQQIEKTGGYRDFQGIDRVWAPVFTDEQYTEEAAKSRYELYASEGTEGIVVAFVEILISGAPMFHIVLRQLLDTVSPGTSSQPPALFMHCTTGNNRTGVFISLLLLLLGVPDEFVIKEYTLSDQGLAPTRHMNIERLLNKGAFQEYGSEEARRKCERMVGARAESMEALIKDVQTRWGGAEGYFQQEVHLSSEDIMTLKEVFHVEGKSILDLKL</sequence>
<dbReference type="Pfam" id="PF13350">
    <property type="entry name" value="Y_phosphatase3"/>
    <property type="match status" value="1"/>
</dbReference>
<gene>
    <name evidence="3" type="ORF">B0J11DRAFT_254135</name>
</gene>
<dbReference type="InterPro" id="IPR026893">
    <property type="entry name" value="Tyr/Ser_Pase_IphP-type"/>
</dbReference>
<dbReference type="Proteomes" id="UP000700596">
    <property type="component" value="Unassembled WGS sequence"/>
</dbReference>
<dbReference type="OrthoDB" id="449382at2759"/>
<dbReference type="EMBL" id="JAGMWT010000004">
    <property type="protein sequence ID" value="KAH7130526.1"/>
    <property type="molecule type" value="Genomic_DNA"/>
</dbReference>
<protein>
    <submittedName>
        <fullName evidence="3">Tyrosine-protein phosphatase</fullName>
    </submittedName>
</protein>
<keyword evidence="4" id="KW-1185">Reference proteome</keyword>
<dbReference type="InterPro" id="IPR016130">
    <property type="entry name" value="Tyr_Pase_AS"/>
</dbReference>
<accession>A0A9P9E5W7</accession>
<dbReference type="InterPro" id="IPR029021">
    <property type="entry name" value="Prot-tyrosine_phosphatase-like"/>
</dbReference>
<dbReference type="PANTHER" id="PTHR31126">
    <property type="entry name" value="TYROSINE-PROTEIN PHOSPHATASE"/>
    <property type="match status" value="1"/>
</dbReference>
<dbReference type="Gene3D" id="3.90.190.10">
    <property type="entry name" value="Protein tyrosine phosphatase superfamily"/>
    <property type="match status" value="1"/>
</dbReference>
<feature type="domain" description="Tyrosine specific protein phosphatases" evidence="2">
    <location>
        <begin position="146"/>
        <end position="218"/>
    </location>
</feature>
<organism evidence="3 4">
    <name type="scientific">Dendryphion nanum</name>
    <dbReference type="NCBI Taxonomy" id="256645"/>
    <lineage>
        <taxon>Eukaryota</taxon>
        <taxon>Fungi</taxon>
        <taxon>Dikarya</taxon>
        <taxon>Ascomycota</taxon>
        <taxon>Pezizomycotina</taxon>
        <taxon>Dothideomycetes</taxon>
        <taxon>Pleosporomycetidae</taxon>
        <taxon>Pleosporales</taxon>
        <taxon>Torulaceae</taxon>
        <taxon>Dendryphion</taxon>
    </lineage>
</organism>
<dbReference type="PROSITE" id="PS00383">
    <property type="entry name" value="TYR_PHOSPHATASE_1"/>
    <property type="match status" value="1"/>
</dbReference>